<dbReference type="AlphaFoldDB" id="A0AAE0JFR7"/>
<comment type="caution">
    <text evidence="2">The sequence shown here is derived from an EMBL/GenBank/DDBJ whole genome shotgun (WGS) entry which is preliminary data.</text>
</comment>
<dbReference type="EMBL" id="JAUEPP010000004">
    <property type="protein sequence ID" value="KAK3345507.1"/>
    <property type="molecule type" value="Genomic_DNA"/>
</dbReference>
<sequence>MQFITLLRPERRVNVAARMDLSPPALCYSSCNDAYLEARDVGKSPSLCSDNSHFMRSYKECYSCVVATAAEDPREAVNAYLDPTFSQYISYCREQKNIDPSWYKSTTTWAIATYTNQNGPIVTVTVLVDTTVLRPDWTGFHTTTSMSHATTTANSSPQASNITSSQPLTTTNPTPDEPSTREATHSLSP</sequence>
<evidence type="ECO:0000313" key="3">
    <source>
        <dbReference type="Proteomes" id="UP001278500"/>
    </source>
</evidence>
<evidence type="ECO:0000313" key="2">
    <source>
        <dbReference type="EMBL" id="KAK3345507.1"/>
    </source>
</evidence>
<keyword evidence="3" id="KW-1185">Reference proteome</keyword>
<organism evidence="2 3">
    <name type="scientific">Neurospora tetraspora</name>
    <dbReference type="NCBI Taxonomy" id="94610"/>
    <lineage>
        <taxon>Eukaryota</taxon>
        <taxon>Fungi</taxon>
        <taxon>Dikarya</taxon>
        <taxon>Ascomycota</taxon>
        <taxon>Pezizomycotina</taxon>
        <taxon>Sordariomycetes</taxon>
        <taxon>Sordariomycetidae</taxon>
        <taxon>Sordariales</taxon>
        <taxon>Sordariaceae</taxon>
        <taxon>Neurospora</taxon>
    </lineage>
</organism>
<dbReference type="PANTHER" id="PTHR38122">
    <property type="entry name" value="GLYCOPROTEIN X"/>
    <property type="match status" value="1"/>
</dbReference>
<dbReference type="Proteomes" id="UP001278500">
    <property type="component" value="Unassembled WGS sequence"/>
</dbReference>
<feature type="compositionally biased region" description="Polar residues" evidence="1">
    <location>
        <begin position="157"/>
        <end position="174"/>
    </location>
</feature>
<evidence type="ECO:0000256" key="1">
    <source>
        <dbReference type="SAM" id="MobiDB-lite"/>
    </source>
</evidence>
<feature type="compositionally biased region" description="Low complexity" evidence="1">
    <location>
        <begin position="144"/>
        <end position="156"/>
    </location>
</feature>
<name>A0AAE0JFR7_9PEZI</name>
<proteinExistence type="predicted"/>
<feature type="region of interest" description="Disordered" evidence="1">
    <location>
        <begin position="144"/>
        <end position="189"/>
    </location>
</feature>
<reference evidence="2" key="2">
    <citation type="submission" date="2023-06" db="EMBL/GenBank/DDBJ databases">
        <authorList>
            <consortium name="Lawrence Berkeley National Laboratory"/>
            <person name="Haridas S."/>
            <person name="Hensen N."/>
            <person name="Bonometti L."/>
            <person name="Westerberg I."/>
            <person name="Brannstrom I.O."/>
            <person name="Guillou S."/>
            <person name="Cros-Aarteil S."/>
            <person name="Calhoun S."/>
            <person name="Kuo A."/>
            <person name="Mondo S."/>
            <person name="Pangilinan J."/>
            <person name="Riley R."/>
            <person name="Labutti K."/>
            <person name="Andreopoulos B."/>
            <person name="Lipzen A."/>
            <person name="Chen C."/>
            <person name="Yanf M."/>
            <person name="Daum C."/>
            <person name="Ng V."/>
            <person name="Clum A."/>
            <person name="Steindorff A."/>
            <person name="Ohm R."/>
            <person name="Martin F."/>
            <person name="Silar P."/>
            <person name="Natvig D."/>
            <person name="Lalanne C."/>
            <person name="Gautier V."/>
            <person name="Ament-Velasquez S.L."/>
            <person name="Kruys A."/>
            <person name="Hutchinson M.I."/>
            <person name="Powell A.J."/>
            <person name="Barry K."/>
            <person name="Miller A.N."/>
            <person name="Grigoriev I.V."/>
            <person name="Debuchy R."/>
            <person name="Gladieux P."/>
            <person name="Thoren M.H."/>
            <person name="Johannesson H."/>
        </authorList>
    </citation>
    <scope>NUCLEOTIDE SEQUENCE</scope>
    <source>
        <strain evidence="2">CBS 560.94</strain>
    </source>
</reference>
<gene>
    <name evidence="2" type="ORF">B0H65DRAFT_208142</name>
</gene>
<dbReference type="GeneID" id="87859045"/>
<reference evidence="2" key="1">
    <citation type="journal article" date="2023" name="Mol. Phylogenet. Evol.">
        <title>Genome-scale phylogeny and comparative genomics of the fungal order Sordariales.</title>
        <authorList>
            <person name="Hensen N."/>
            <person name="Bonometti L."/>
            <person name="Westerberg I."/>
            <person name="Brannstrom I.O."/>
            <person name="Guillou S."/>
            <person name="Cros-Aarteil S."/>
            <person name="Calhoun S."/>
            <person name="Haridas S."/>
            <person name="Kuo A."/>
            <person name="Mondo S."/>
            <person name="Pangilinan J."/>
            <person name="Riley R."/>
            <person name="LaButti K."/>
            <person name="Andreopoulos B."/>
            <person name="Lipzen A."/>
            <person name="Chen C."/>
            <person name="Yan M."/>
            <person name="Daum C."/>
            <person name="Ng V."/>
            <person name="Clum A."/>
            <person name="Steindorff A."/>
            <person name="Ohm R.A."/>
            <person name="Martin F."/>
            <person name="Silar P."/>
            <person name="Natvig D.O."/>
            <person name="Lalanne C."/>
            <person name="Gautier V."/>
            <person name="Ament-Velasquez S.L."/>
            <person name="Kruys A."/>
            <person name="Hutchinson M.I."/>
            <person name="Powell A.J."/>
            <person name="Barry K."/>
            <person name="Miller A.N."/>
            <person name="Grigoriev I.V."/>
            <person name="Debuchy R."/>
            <person name="Gladieux P."/>
            <person name="Hiltunen Thoren M."/>
            <person name="Johannesson H."/>
        </authorList>
    </citation>
    <scope>NUCLEOTIDE SEQUENCE</scope>
    <source>
        <strain evidence="2">CBS 560.94</strain>
    </source>
</reference>
<protein>
    <submittedName>
        <fullName evidence="2">Uncharacterized protein</fullName>
    </submittedName>
</protein>
<accession>A0AAE0JFR7</accession>
<dbReference type="PANTHER" id="PTHR38122:SF1">
    <property type="entry name" value="GLYCOPROTEIN X"/>
    <property type="match status" value="1"/>
</dbReference>
<dbReference type="RefSeq" id="XP_062682120.1">
    <property type="nucleotide sequence ID" value="XM_062821891.1"/>
</dbReference>
<feature type="compositionally biased region" description="Basic and acidic residues" evidence="1">
    <location>
        <begin position="178"/>
        <end position="189"/>
    </location>
</feature>